<reference evidence="4" key="1">
    <citation type="submission" date="2025-08" db="UniProtKB">
        <authorList>
            <consortium name="RefSeq"/>
        </authorList>
    </citation>
    <scope>IDENTIFICATION</scope>
</reference>
<evidence type="ECO:0000313" key="3">
    <source>
        <dbReference type="Proteomes" id="UP001165740"/>
    </source>
</evidence>
<dbReference type="PANTHER" id="PTHR33309:SF3">
    <property type="entry name" value="CCHC-TYPE DOMAIN-CONTAINING PROTEIN"/>
    <property type="match status" value="1"/>
</dbReference>
<keyword evidence="3" id="KW-1185">Reference proteome</keyword>
<dbReference type="PANTHER" id="PTHR33309">
    <property type="entry name" value="KERATIN, ULTRA HIGH-SULFUR MATRIX PROTEIN-LIKE"/>
    <property type="match status" value="1"/>
</dbReference>
<evidence type="ECO:0000313" key="4">
    <source>
        <dbReference type="RefSeq" id="XP_055889914.1"/>
    </source>
</evidence>
<accession>A0A9W3ARS0</accession>
<feature type="region of interest" description="Disordered" evidence="1">
    <location>
        <begin position="34"/>
        <end position="68"/>
    </location>
</feature>
<evidence type="ECO:0000259" key="2">
    <source>
        <dbReference type="Pfam" id="PF20700"/>
    </source>
</evidence>
<dbReference type="RefSeq" id="XP_055889914.1">
    <property type="nucleotide sequence ID" value="XM_056033939.1"/>
</dbReference>
<dbReference type="Pfam" id="PF20700">
    <property type="entry name" value="Mutator"/>
    <property type="match status" value="1"/>
</dbReference>
<organism evidence="3 4">
    <name type="scientific">Biomphalaria glabrata</name>
    <name type="common">Bloodfluke planorb</name>
    <name type="synonym">Freshwater snail</name>
    <dbReference type="NCBI Taxonomy" id="6526"/>
    <lineage>
        <taxon>Eukaryota</taxon>
        <taxon>Metazoa</taxon>
        <taxon>Spiralia</taxon>
        <taxon>Lophotrochozoa</taxon>
        <taxon>Mollusca</taxon>
        <taxon>Gastropoda</taxon>
        <taxon>Heterobranchia</taxon>
        <taxon>Euthyneura</taxon>
        <taxon>Panpulmonata</taxon>
        <taxon>Hygrophila</taxon>
        <taxon>Lymnaeoidea</taxon>
        <taxon>Planorbidae</taxon>
        <taxon>Biomphalaria</taxon>
    </lineage>
</organism>
<sequence length="667" mass="74571">MARLNKRLAQLKQARMSRKLDLEIERVTGKSKTLVDLDKSSTSTTSSRSISSSTPSPTRSRSDSSSGHNITAAVEIENVSTEANKSEALASRSKSSKLHLDLNTRSKSKIIDIPKLDVDNLISTTPHTNRTIVEFDQLQALIQPLLCPGCNKSSLKLNSDEKCRKGLSVKLSINCETCRTVVSSNHTSGYSKENKRYSVNNSAVLSSILCGLGSYTFNKLCEHLDIPGMCKKNFLNITKLIYNKGDDIRQALELKTVDLIRRKHAEESGVSINEEDIIDIDVSYDGSWLTRGHTSHIGIGCVVDVLTGYVLDFHIVSTFCLVCQTTGRKIKEKSPSQYSEWFETHKPFCEINYTGSSAMMETHAAEVLWLRSVTKFKLRYTSMLSDGDAKSFKRVTELKPYGDIPIVKEECVNHVGKRMGSALRNLVADCSKKGTSLGGKGHGKLTQNTIKKLTLYYSRAIRKHKNVSDMQKAIMASLYHCLSTDKSPKHQLCPTGSGSWCFYNAAVAKNETPGPHSKLLCTPLNYKLLADHLKPIYKRLSEPALLQRCLLGATQNANESLHSKIWSTCDKKKFSSWNKVTFSVISSIYDFNFGFAASKIMKNILFCKNTFHAHRLGLSRQNQRLSGSAYKKSKVVMRRLQMRKDAKARRELELRDAEGPTYEAGQF</sequence>
<dbReference type="InterPro" id="IPR049012">
    <property type="entry name" value="Mutator_transp_dom"/>
</dbReference>
<name>A0A9W3ARS0_BIOGL</name>
<feature type="compositionally biased region" description="Low complexity" evidence="1">
    <location>
        <begin position="40"/>
        <end position="66"/>
    </location>
</feature>
<feature type="domain" description="Mutator-like transposase" evidence="2">
    <location>
        <begin position="130"/>
        <end position="501"/>
    </location>
</feature>
<evidence type="ECO:0000256" key="1">
    <source>
        <dbReference type="SAM" id="MobiDB-lite"/>
    </source>
</evidence>
<dbReference type="GeneID" id="129926981"/>
<gene>
    <name evidence="4" type="primary">LOC129926981</name>
</gene>
<dbReference type="AlphaFoldDB" id="A0A9W3ARS0"/>
<dbReference type="Proteomes" id="UP001165740">
    <property type="component" value="Chromosome 6"/>
</dbReference>
<dbReference type="OrthoDB" id="6132200at2759"/>
<protein>
    <submittedName>
        <fullName evidence="4">Uncharacterized protein LOC129926981</fullName>
    </submittedName>
</protein>
<proteinExistence type="predicted"/>